<evidence type="ECO:0000256" key="7">
    <source>
        <dbReference type="ARBA" id="ARBA00022777"/>
    </source>
</evidence>
<evidence type="ECO:0000256" key="3">
    <source>
        <dbReference type="ARBA" id="ARBA00012578"/>
    </source>
</evidence>
<dbReference type="Pfam" id="PF02733">
    <property type="entry name" value="Dak1"/>
    <property type="match status" value="1"/>
</dbReference>
<comment type="catalytic activity">
    <reaction evidence="13">
        <text>D-glyceraldehyde + ATP = D-glyceraldehyde 3-phosphate + ADP + H(+)</text>
        <dbReference type="Rhea" id="RHEA:13941"/>
        <dbReference type="ChEBI" id="CHEBI:15378"/>
        <dbReference type="ChEBI" id="CHEBI:17378"/>
        <dbReference type="ChEBI" id="CHEBI:30616"/>
        <dbReference type="ChEBI" id="CHEBI:59776"/>
        <dbReference type="ChEBI" id="CHEBI:456216"/>
        <dbReference type="EC" id="2.7.1.28"/>
    </reaction>
</comment>
<keyword evidence="7" id="KW-0418">Kinase</keyword>
<dbReference type="Gene3D" id="1.25.40.340">
    <property type="match status" value="1"/>
</dbReference>
<dbReference type="GO" id="GO:0034012">
    <property type="term" value="F:FAD-AMP lyase (cyclizing) activity"/>
    <property type="evidence" value="ECO:0007669"/>
    <property type="project" value="UniProtKB-EC"/>
</dbReference>
<dbReference type="GO" id="GO:0005829">
    <property type="term" value="C:cytosol"/>
    <property type="evidence" value="ECO:0007669"/>
    <property type="project" value="TreeGrafter"/>
</dbReference>
<evidence type="ECO:0000256" key="10">
    <source>
        <dbReference type="ARBA" id="ARBA00032426"/>
    </source>
</evidence>
<comment type="subunit">
    <text evidence="12">Homodimer. Interacts with IFIH1 (via the CARD domains), the interaction is inhibited by viral infection.</text>
</comment>
<dbReference type="EC" id="2.7.1.29" evidence="1"/>
<dbReference type="Proteomes" id="UP001075354">
    <property type="component" value="Chromosome 1"/>
</dbReference>
<evidence type="ECO:0000259" key="17">
    <source>
        <dbReference type="PROSITE" id="PS51481"/>
    </source>
</evidence>
<dbReference type="EMBL" id="JAPTSV010000001">
    <property type="protein sequence ID" value="KAJ1531590.1"/>
    <property type="molecule type" value="Genomic_DNA"/>
</dbReference>
<evidence type="ECO:0000256" key="13">
    <source>
        <dbReference type="ARBA" id="ARBA00047974"/>
    </source>
</evidence>
<evidence type="ECO:0000256" key="15">
    <source>
        <dbReference type="ARBA" id="ARBA00048898"/>
    </source>
</evidence>
<dbReference type="GO" id="GO:0005524">
    <property type="term" value="F:ATP binding"/>
    <property type="evidence" value="ECO:0007669"/>
    <property type="project" value="UniProtKB-KW"/>
</dbReference>
<dbReference type="GO" id="GO:0050354">
    <property type="term" value="F:triokinase activity"/>
    <property type="evidence" value="ECO:0007669"/>
    <property type="project" value="UniProtKB-EC"/>
</dbReference>
<keyword evidence="6" id="KW-0547">Nucleotide-binding</keyword>
<sequence>MAHHKKLVDDPERCVDDLLSGLTAAFPRLRLLDGTRDIVLVGGGGPDTVGLVSGGGSGHEPFTAGFVGEGMLAASVSGSVFASPPAVHVQRAVAHVSQQHKGGVLLLIPNYTGDCLNFGLASEWARRDGISVESVIVGEDCALLESGKGSMTGRRGMCGLVFVYKIAGQLASEGLRLKEVAEAAQKVTDNMATMGLALRSCVVPGSTQLLLKLDDESVELGVGVHGEAGAKTVKVSSATELITQILSPIYRALQLKTGDKVAVLVNNLGGLSQLEQWVAVGIIQKQIQSWGVQIVRMYAAPVMTSLETNGVQVCVLRIADNEWVRCLDTPTSAPAWPGCALSIPGEEESRSKSVPIESRGLEVKELGPELHHSWSQILVKGLEKAATDLIQHADKMNELDSGCGDGDCGSTLARLAKGILTKLPTLSVKHPAKLLVELADLAALLMGGTSGAVYGLLFSAASSQLCKVKCVGDALNFLEHVAKSWEEGLRGVMRYSKAKQGDRTLLDALIPACEEFCKCILEGKDGLSAFEAAVLAAEKGCKSTADMSANVGRASYVSDSHLGDVDAGAYGVVVWLKALHAVFQAAEAN</sequence>
<dbReference type="GO" id="GO:0004371">
    <property type="term" value="F:glycerone kinase activity"/>
    <property type="evidence" value="ECO:0007669"/>
    <property type="project" value="UniProtKB-EC"/>
</dbReference>
<dbReference type="PROSITE" id="PS51480">
    <property type="entry name" value="DHAL"/>
    <property type="match status" value="1"/>
</dbReference>
<dbReference type="PANTHER" id="PTHR28629:SF4">
    <property type="entry name" value="TRIOKINASE_FMN CYCLASE"/>
    <property type="match status" value="1"/>
</dbReference>
<proteinExistence type="predicted"/>
<evidence type="ECO:0000256" key="5">
    <source>
        <dbReference type="ARBA" id="ARBA00022679"/>
    </source>
</evidence>
<evidence type="ECO:0000256" key="9">
    <source>
        <dbReference type="ARBA" id="ARBA00023285"/>
    </source>
</evidence>
<dbReference type="InterPro" id="IPR050861">
    <property type="entry name" value="Dihydroxyacetone_Kinase"/>
</dbReference>
<dbReference type="PROSITE" id="PS51481">
    <property type="entry name" value="DHAK"/>
    <property type="match status" value="1"/>
</dbReference>
<protein>
    <recommendedName>
        <fullName evidence="4">Triokinase/FMN cyclase</fullName>
        <ecNumber evidence="2">2.7.1.28</ecNumber>
        <ecNumber evidence="1">2.7.1.29</ecNumber>
        <ecNumber evidence="3">4.6.1.15</ecNumber>
    </recommendedName>
    <alternativeName>
        <fullName evidence="10">Bifunctional ATP-dependent dihydroxyacetone kinase/FAD-AMP lyase (cyclizing)</fullName>
    </alternativeName>
</protein>
<dbReference type="InterPro" id="IPR036117">
    <property type="entry name" value="DhaL_dom_sf"/>
</dbReference>
<evidence type="ECO:0000256" key="4">
    <source>
        <dbReference type="ARBA" id="ARBA00018932"/>
    </source>
</evidence>
<evidence type="ECO:0000256" key="6">
    <source>
        <dbReference type="ARBA" id="ARBA00022741"/>
    </source>
</evidence>
<reference evidence="18" key="1">
    <citation type="submission" date="2022-12" db="EMBL/GenBank/DDBJ databases">
        <title>Chromosome-level genome assembly of the bean flower thrips Megalurothrips usitatus.</title>
        <authorList>
            <person name="Ma L."/>
            <person name="Liu Q."/>
            <person name="Li H."/>
            <person name="Cai W."/>
        </authorList>
    </citation>
    <scope>NUCLEOTIDE SEQUENCE</scope>
    <source>
        <strain evidence="18">Cailab_2022a</strain>
    </source>
</reference>
<keyword evidence="5" id="KW-0808">Transferase</keyword>
<dbReference type="PANTHER" id="PTHR28629">
    <property type="entry name" value="TRIOKINASE/FMN CYCLASE"/>
    <property type="match status" value="1"/>
</dbReference>
<name>A0AAV7Y1X1_9NEOP</name>
<evidence type="ECO:0000256" key="1">
    <source>
        <dbReference type="ARBA" id="ARBA00012107"/>
    </source>
</evidence>
<dbReference type="Gene3D" id="3.40.50.10440">
    <property type="entry name" value="Dihydroxyacetone kinase, domain 1"/>
    <property type="match status" value="1"/>
</dbReference>
<gene>
    <name evidence="18" type="ORF">ONE63_000262</name>
</gene>
<dbReference type="EC" id="4.6.1.15" evidence="3"/>
<feature type="domain" description="DhaK" evidence="17">
    <location>
        <begin position="10"/>
        <end position="336"/>
    </location>
</feature>
<evidence type="ECO:0000256" key="12">
    <source>
        <dbReference type="ARBA" id="ARBA00046681"/>
    </source>
</evidence>
<keyword evidence="19" id="KW-1185">Reference proteome</keyword>
<evidence type="ECO:0000313" key="19">
    <source>
        <dbReference type="Proteomes" id="UP001075354"/>
    </source>
</evidence>
<dbReference type="FunFam" id="3.40.50.10440:FF:000001">
    <property type="entry name" value="Dihydroxyacetone kinase, DhaK subunit"/>
    <property type="match status" value="1"/>
</dbReference>
<evidence type="ECO:0000256" key="2">
    <source>
        <dbReference type="ARBA" id="ARBA00012110"/>
    </source>
</evidence>
<evidence type="ECO:0000259" key="16">
    <source>
        <dbReference type="PROSITE" id="PS51480"/>
    </source>
</evidence>
<comment type="function">
    <text evidence="11">Catalyzes both the phosphorylation of dihydroxyacetone and of glyceraldehyde, and the splitting of ribonucleoside diphosphate-X compounds among which FAD is the best substrate. Represses IFIH1-mediated cellular antiviral response.</text>
</comment>
<keyword evidence="8" id="KW-0067">ATP-binding</keyword>
<organism evidence="18 19">
    <name type="scientific">Megalurothrips usitatus</name>
    <name type="common">bean blossom thrips</name>
    <dbReference type="NCBI Taxonomy" id="439358"/>
    <lineage>
        <taxon>Eukaryota</taxon>
        <taxon>Metazoa</taxon>
        <taxon>Ecdysozoa</taxon>
        <taxon>Arthropoda</taxon>
        <taxon>Hexapoda</taxon>
        <taxon>Insecta</taxon>
        <taxon>Pterygota</taxon>
        <taxon>Neoptera</taxon>
        <taxon>Paraneoptera</taxon>
        <taxon>Thysanoptera</taxon>
        <taxon>Terebrantia</taxon>
        <taxon>Thripoidea</taxon>
        <taxon>Thripidae</taxon>
        <taxon>Megalurothrips</taxon>
    </lineage>
</organism>
<dbReference type="FunFam" id="1.25.40.340:FF:000002">
    <property type="entry name" value="Dihydroxyacetone kinase, L subunit"/>
    <property type="match status" value="1"/>
</dbReference>
<feature type="domain" description="DhaL" evidence="16">
    <location>
        <begin position="376"/>
        <end position="581"/>
    </location>
</feature>
<dbReference type="AlphaFoldDB" id="A0AAV7Y1X1"/>
<comment type="catalytic activity">
    <reaction evidence="15">
        <text>dihydroxyacetone + ATP = dihydroxyacetone phosphate + ADP + H(+)</text>
        <dbReference type="Rhea" id="RHEA:15773"/>
        <dbReference type="ChEBI" id="CHEBI:15378"/>
        <dbReference type="ChEBI" id="CHEBI:16016"/>
        <dbReference type="ChEBI" id="CHEBI:30616"/>
        <dbReference type="ChEBI" id="CHEBI:57642"/>
        <dbReference type="ChEBI" id="CHEBI:456216"/>
        <dbReference type="EC" id="2.7.1.29"/>
    </reaction>
</comment>
<evidence type="ECO:0000256" key="8">
    <source>
        <dbReference type="ARBA" id="ARBA00022840"/>
    </source>
</evidence>
<keyword evidence="9" id="KW-0170">Cobalt</keyword>
<accession>A0AAV7Y1X1</accession>
<evidence type="ECO:0000256" key="11">
    <source>
        <dbReference type="ARBA" id="ARBA00045490"/>
    </source>
</evidence>
<dbReference type="Pfam" id="PF02734">
    <property type="entry name" value="Dak2"/>
    <property type="match status" value="1"/>
</dbReference>
<evidence type="ECO:0000256" key="14">
    <source>
        <dbReference type="ARBA" id="ARBA00048526"/>
    </source>
</evidence>
<comment type="caution">
    <text evidence="18">The sequence shown here is derived from an EMBL/GenBank/DDBJ whole genome shotgun (WGS) entry which is preliminary data.</text>
</comment>
<dbReference type="GO" id="GO:0019563">
    <property type="term" value="P:glycerol catabolic process"/>
    <property type="evidence" value="ECO:0007669"/>
    <property type="project" value="TreeGrafter"/>
</dbReference>
<dbReference type="InterPro" id="IPR004007">
    <property type="entry name" value="DhaL_dom"/>
</dbReference>
<dbReference type="EC" id="2.7.1.28" evidence="2"/>
<comment type="catalytic activity">
    <reaction evidence="14">
        <text>FAD = riboflavin cyclic-4',5'-phosphate + AMP + H(+)</text>
        <dbReference type="Rhea" id="RHEA:13729"/>
        <dbReference type="ChEBI" id="CHEBI:15378"/>
        <dbReference type="ChEBI" id="CHEBI:57692"/>
        <dbReference type="ChEBI" id="CHEBI:76202"/>
        <dbReference type="ChEBI" id="CHEBI:456215"/>
        <dbReference type="EC" id="4.6.1.15"/>
    </reaction>
</comment>
<dbReference type="SUPFAM" id="SSF82549">
    <property type="entry name" value="DAK1/DegV-like"/>
    <property type="match status" value="1"/>
</dbReference>
<dbReference type="SMART" id="SM01120">
    <property type="entry name" value="Dak2"/>
    <property type="match status" value="1"/>
</dbReference>
<dbReference type="InterPro" id="IPR004006">
    <property type="entry name" value="DhaK_dom"/>
</dbReference>
<dbReference type="SUPFAM" id="SSF101473">
    <property type="entry name" value="DhaL-like"/>
    <property type="match status" value="1"/>
</dbReference>
<evidence type="ECO:0000313" key="18">
    <source>
        <dbReference type="EMBL" id="KAJ1531590.1"/>
    </source>
</evidence>
<dbReference type="Gene3D" id="3.30.1180.20">
    <property type="entry name" value="Dihydroxyacetone kinase, domain 2"/>
    <property type="match status" value="1"/>
</dbReference>